<evidence type="ECO:0000256" key="2">
    <source>
        <dbReference type="ARBA" id="ARBA00006833"/>
    </source>
</evidence>
<keyword evidence="8" id="KW-0256">Endoplasmic reticulum</keyword>
<dbReference type="GO" id="GO:0006816">
    <property type="term" value="P:calcium ion transport"/>
    <property type="evidence" value="ECO:0007669"/>
    <property type="project" value="UniProtKB-KW"/>
</dbReference>
<comment type="similarity">
    <text evidence="2">Belongs to the SARAF family.</text>
</comment>
<accession>A0AAD7JFP2</accession>
<organism evidence="16 17">
    <name type="scientific">Mycena maculata</name>
    <dbReference type="NCBI Taxonomy" id="230809"/>
    <lineage>
        <taxon>Eukaryota</taxon>
        <taxon>Fungi</taxon>
        <taxon>Dikarya</taxon>
        <taxon>Basidiomycota</taxon>
        <taxon>Agaricomycotina</taxon>
        <taxon>Agaricomycetes</taxon>
        <taxon>Agaricomycetidae</taxon>
        <taxon>Agaricales</taxon>
        <taxon>Marasmiineae</taxon>
        <taxon>Mycenaceae</taxon>
        <taxon>Mycena</taxon>
    </lineage>
</organism>
<keyword evidence="11" id="KW-0406">Ion transport</keyword>
<dbReference type="GO" id="GO:2001256">
    <property type="term" value="P:regulation of store-operated calcium entry"/>
    <property type="evidence" value="ECO:0007669"/>
    <property type="project" value="InterPro"/>
</dbReference>
<dbReference type="PANTHER" id="PTHR15929">
    <property type="entry name" value="STORE-OPERATED CALCIUM ENTRY-ASSOCIATED REGULATORY FACTOR"/>
    <property type="match status" value="1"/>
</dbReference>
<reference evidence="16" key="1">
    <citation type="submission" date="2023-03" db="EMBL/GenBank/DDBJ databases">
        <title>Massive genome expansion in bonnet fungi (Mycena s.s.) driven by repeated elements and novel gene families across ecological guilds.</title>
        <authorList>
            <consortium name="Lawrence Berkeley National Laboratory"/>
            <person name="Harder C.B."/>
            <person name="Miyauchi S."/>
            <person name="Viragh M."/>
            <person name="Kuo A."/>
            <person name="Thoen E."/>
            <person name="Andreopoulos B."/>
            <person name="Lu D."/>
            <person name="Skrede I."/>
            <person name="Drula E."/>
            <person name="Henrissat B."/>
            <person name="Morin E."/>
            <person name="Kohler A."/>
            <person name="Barry K."/>
            <person name="LaButti K."/>
            <person name="Morin E."/>
            <person name="Salamov A."/>
            <person name="Lipzen A."/>
            <person name="Mereny Z."/>
            <person name="Hegedus B."/>
            <person name="Baldrian P."/>
            <person name="Stursova M."/>
            <person name="Weitz H."/>
            <person name="Taylor A."/>
            <person name="Grigoriev I.V."/>
            <person name="Nagy L.G."/>
            <person name="Martin F."/>
            <person name="Kauserud H."/>
        </authorList>
    </citation>
    <scope>NUCLEOTIDE SEQUENCE</scope>
    <source>
        <strain evidence="16">CBHHK188m</strain>
    </source>
</reference>
<evidence type="ECO:0000256" key="5">
    <source>
        <dbReference type="ARBA" id="ARBA00022568"/>
    </source>
</evidence>
<evidence type="ECO:0000256" key="10">
    <source>
        <dbReference type="ARBA" id="ARBA00022989"/>
    </source>
</evidence>
<evidence type="ECO:0000256" key="3">
    <source>
        <dbReference type="ARBA" id="ARBA00016584"/>
    </source>
</evidence>
<evidence type="ECO:0000256" key="4">
    <source>
        <dbReference type="ARBA" id="ARBA00022448"/>
    </source>
</evidence>
<keyword evidence="12 15" id="KW-0472">Membrane</keyword>
<dbReference type="Pfam" id="PF06682">
    <property type="entry name" value="SARAF"/>
    <property type="match status" value="1"/>
</dbReference>
<keyword evidence="7" id="KW-0732">Signal</keyword>
<dbReference type="AlphaFoldDB" id="A0AAD7JFP2"/>
<protein>
    <recommendedName>
        <fullName evidence="3">Store-operated calcium entry-associated regulatory factor</fullName>
    </recommendedName>
    <alternativeName>
        <fullName evidence="13">Transmembrane protein 66</fullName>
    </alternativeName>
</protein>
<evidence type="ECO:0000256" key="6">
    <source>
        <dbReference type="ARBA" id="ARBA00022692"/>
    </source>
</evidence>
<keyword evidence="4" id="KW-0813">Transport</keyword>
<dbReference type="GO" id="GO:0005789">
    <property type="term" value="C:endoplasmic reticulum membrane"/>
    <property type="evidence" value="ECO:0007669"/>
    <property type="project" value="UniProtKB-SubCell"/>
</dbReference>
<evidence type="ECO:0000256" key="14">
    <source>
        <dbReference type="SAM" id="MobiDB-lite"/>
    </source>
</evidence>
<comment type="subcellular location">
    <subcellularLocation>
        <location evidence="1">Endoplasmic reticulum membrane</location>
        <topology evidence="1">Single-pass type I membrane protein</topology>
    </subcellularLocation>
</comment>
<dbReference type="Proteomes" id="UP001215280">
    <property type="component" value="Unassembled WGS sequence"/>
</dbReference>
<dbReference type="PANTHER" id="PTHR15929:SF0">
    <property type="entry name" value="STORE-OPERATED CALCIUM ENTRY-ASSOCIATED REGULATORY FACTOR"/>
    <property type="match status" value="1"/>
</dbReference>
<gene>
    <name evidence="16" type="ORF">DFH07DRAFT_815338</name>
</gene>
<proteinExistence type="inferred from homology"/>
<evidence type="ECO:0000256" key="11">
    <source>
        <dbReference type="ARBA" id="ARBA00023065"/>
    </source>
</evidence>
<dbReference type="InterPro" id="IPR009567">
    <property type="entry name" value="SARAF"/>
</dbReference>
<sequence>MSSVELASIPALTFYKDSLTESRRTKAIPQLICVGEPCHLYTPEVVRCKSLGGSGTEIDWKCEADLPESLRFGRVEVSCEGWSQAGDPFVLKGSCSLEYRLVQIPGSLRNTESDNPLGSKSFDVASEIFTLIWLAFMAIILYSFLECCMRGPQNRVGAQGHPDPRRPGDSGPGFFPGGFNDDPSAPPPYSKTAPTPNEGWRPGFWTGAALGGLGTHLLNNRQNTRAYDWERERSYRPPTTGSMFGQRRSSARHTEDRGEGSSNLGAMRQSTGFGGSSVR</sequence>
<keyword evidence="9" id="KW-0106">Calcium</keyword>
<evidence type="ECO:0000256" key="1">
    <source>
        <dbReference type="ARBA" id="ARBA00004115"/>
    </source>
</evidence>
<name>A0AAD7JFP2_9AGAR</name>
<evidence type="ECO:0000256" key="9">
    <source>
        <dbReference type="ARBA" id="ARBA00022837"/>
    </source>
</evidence>
<evidence type="ECO:0000256" key="8">
    <source>
        <dbReference type="ARBA" id="ARBA00022824"/>
    </source>
</evidence>
<feature type="compositionally biased region" description="Polar residues" evidence="14">
    <location>
        <begin position="260"/>
        <end position="271"/>
    </location>
</feature>
<keyword evidence="5" id="KW-0109">Calcium transport</keyword>
<dbReference type="EMBL" id="JARJLG010000045">
    <property type="protein sequence ID" value="KAJ7761541.1"/>
    <property type="molecule type" value="Genomic_DNA"/>
</dbReference>
<evidence type="ECO:0000256" key="15">
    <source>
        <dbReference type="SAM" id="Phobius"/>
    </source>
</evidence>
<evidence type="ECO:0000313" key="17">
    <source>
        <dbReference type="Proteomes" id="UP001215280"/>
    </source>
</evidence>
<feature type="region of interest" description="Disordered" evidence="14">
    <location>
        <begin position="156"/>
        <end position="204"/>
    </location>
</feature>
<keyword evidence="17" id="KW-1185">Reference proteome</keyword>
<feature type="transmembrane region" description="Helical" evidence="15">
    <location>
        <begin position="128"/>
        <end position="145"/>
    </location>
</feature>
<evidence type="ECO:0000313" key="16">
    <source>
        <dbReference type="EMBL" id="KAJ7761541.1"/>
    </source>
</evidence>
<evidence type="ECO:0000256" key="12">
    <source>
        <dbReference type="ARBA" id="ARBA00023136"/>
    </source>
</evidence>
<keyword evidence="6 15" id="KW-0812">Transmembrane</keyword>
<evidence type="ECO:0000256" key="7">
    <source>
        <dbReference type="ARBA" id="ARBA00022729"/>
    </source>
</evidence>
<keyword evidence="10 15" id="KW-1133">Transmembrane helix</keyword>
<evidence type="ECO:0000256" key="13">
    <source>
        <dbReference type="ARBA" id="ARBA00031116"/>
    </source>
</evidence>
<comment type="caution">
    <text evidence="16">The sequence shown here is derived from an EMBL/GenBank/DDBJ whole genome shotgun (WGS) entry which is preliminary data.</text>
</comment>
<feature type="region of interest" description="Disordered" evidence="14">
    <location>
        <begin position="229"/>
        <end position="279"/>
    </location>
</feature>